<feature type="domain" description="C2H2-type" evidence="9">
    <location>
        <begin position="64"/>
        <end position="91"/>
    </location>
</feature>
<reference evidence="10 11" key="1">
    <citation type="submission" date="2023-10" db="EMBL/GenBank/DDBJ databases">
        <title>Genomes of two closely related lineages of the louse Polyplax serrata with different host specificities.</title>
        <authorList>
            <person name="Martinu J."/>
            <person name="Tarabai H."/>
            <person name="Stefka J."/>
            <person name="Hypsa V."/>
        </authorList>
    </citation>
    <scope>NUCLEOTIDE SEQUENCE [LARGE SCALE GENOMIC DNA]</scope>
    <source>
        <strain evidence="10">HR10_N</strain>
    </source>
</reference>
<feature type="domain" description="C2H2-type" evidence="9">
    <location>
        <begin position="481"/>
        <end position="508"/>
    </location>
</feature>
<feature type="domain" description="C2H2-type" evidence="9">
    <location>
        <begin position="641"/>
        <end position="669"/>
    </location>
</feature>
<dbReference type="PANTHER" id="PTHR16515">
    <property type="entry name" value="PR DOMAIN ZINC FINGER PROTEIN"/>
    <property type="match status" value="1"/>
</dbReference>
<name>A0AAN8S1Y1_POLSC</name>
<feature type="domain" description="C2H2-type" evidence="9">
    <location>
        <begin position="425"/>
        <end position="453"/>
    </location>
</feature>
<dbReference type="InterPro" id="IPR050331">
    <property type="entry name" value="Zinc_finger"/>
</dbReference>
<feature type="domain" description="C2H2-type" evidence="9">
    <location>
        <begin position="670"/>
        <end position="697"/>
    </location>
</feature>
<dbReference type="Pfam" id="PF12874">
    <property type="entry name" value="zf-met"/>
    <property type="match status" value="1"/>
</dbReference>
<dbReference type="FunFam" id="3.30.160.60:FF:000446">
    <property type="entry name" value="Zinc finger protein"/>
    <property type="match status" value="1"/>
</dbReference>
<proteinExistence type="predicted"/>
<dbReference type="GO" id="GO:0006355">
    <property type="term" value="P:regulation of DNA-templated transcription"/>
    <property type="evidence" value="ECO:0007669"/>
    <property type="project" value="UniProtKB-ARBA"/>
</dbReference>
<feature type="domain" description="C2H2-type" evidence="9">
    <location>
        <begin position="336"/>
        <end position="363"/>
    </location>
</feature>
<dbReference type="SUPFAM" id="SSF57667">
    <property type="entry name" value="beta-beta-alpha zinc fingers"/>
    <property type="match status" value="10"/>
</dbReference>
<gene>
    <name evidence="10" type="ORF">RUM43_007741</name>
</gene>
<evidence type="ECO:0000313" key="11">
    <source>
        <dbReference type="Proteomes" id="UP001372834"/>
    </source>
</evidence>
<dbReference type="Pfam" id="PF13912">
    <property type="entry name" value="zf-C2H2_6"/>
    <property type="match status" value="1"/>
</dbReference>
<dbReference type="Gene3D" id="3.30.160.60">
    <property type="entry name" value="Classic Zinc Finger"/>
    <property type="match status" value="12"/>
</dbReference>
<accession>A0AAN8S1Y1</accession>
<keyword evidence="7" id="KW-0539">Nucleus</keyword>
<feature type="domain" description="C2H2-type" evidence="9">
    <location>
        <begin position="206"/>
        <end position="233"/>
    </location>
</feature>
<keyword evidence="3" id="KW-0677">Repeat</keyword>
<feature type="domain" description="C2H2-type" evidence="9">
    <location>
        <begin position="122"/>
        <end position="149"/>
    </location>
</feature>
<comment type="caution">
    <text evidence="10">The sequence shown here is derived from an EMBL/GenBank/DDBJ whole genome shotgun (WGS) entry which is preliminary data.</text>
</comment>
<keyword evidence="5" id="KW-0862">Zinc</keyword>
<protein>
    <recommendedName>
        <fullName evidence="9">C2H2-type domain-containing protein</fullName>
    </recommendedName>
</protein>
<feature type="domain" description="C2H2-type" evidence="9">
    <location>
        <begin position="178"/>
        <end position="205"/>
    </location>
</feature>
<evidence type="ECO:0000256" key="7">
    <source>
        <dbReference type="ARBA" id="ARBA00023242"/>
    </source>
</evidence>
<evidence type="ECO:0000256" key="8">
    <source>
        <dbReference type="PROSITE-ProRule" id="PRU00042"/>
    </source>
</evidence>
<evidence type="ECO:0000256" key="3">
    <source>
        <dbReference type="ARBA" id="ARBA00022737"/>
    </source>
</evidence>
<evidence type="ECO:0000259" key="9">
    <source>
        <dbReference type="PROSITE" id="PS50157"/>
    </source>
</evidence>
<dbReference type="PROSITE" id="PS00028">
    <property type="entry name" value="ZINC_FINGER_C2H2_1"/>
    <property type="match status" value="14"/>
</dbReference>
<dbReference type="PROSITE" id="PS50157">
    <property type="entry name" value="ZINC_FINGER_C2H2_2"/>
    <property type="match status" value="16"/>
</dbReference>
<dbReference type="Pfam" id="PF00096">
    <property type="entry name" value="zf-C2H2"/>
    <property type="match status" value="11"/>
</dbReference>
<comment type="subcellular location">
    <subcellularLocation>
        <location evidence="1">Nucleus</location>
    </subcellularLocation>
</comment>
<feature type="domain" description="C2H2-type" evidence="9">
    <location>
        <begin position="613"/>
        <end position="640"/>
    </location>
</feature>
<keyword evidence="4 8" id="KW-0863">Zinc-finger</keyword>
<feature type="domain" description="C2H2-type" evidence="9">
    <location>
        <begin position="583"/>
        <end position="605"/>
    </location>
</feature>
<organism evidence="10 11">
    <name type="scientific">Polyplax serrata</name>
    <name type="common">Common mouse louse</name>
    <dbReference type="NCBI Taxonomy" id="468196"/>
    <lineage>
        <taxon>Eukaryota</taxon>
        <taxon>Metazoa</taxon>
        <taxon>Ecdysozoa</taxon>
        <taxon>Arthropoda</taxon>
        <taxon>Hexapoda</taxon>
        <taxon>Insecta</taxon>
        <taxon>Pterygota</taxon>
        <taxon>Neoptera</taxon>
        <taxon>Paraneoptera</taxon>
        <taxon>Psocodea</taxon>
        <taxon>Troctomorpha</taxon>
        <taxon>Phthiraptera</taxon>
        <taxon>Anoplura</taxon>
        <taxon>Polyplacidae</taxon>
        <taxon>Polyplax</taxon>
    </lineage>
</organism>
<dbReference type="GO" id="GO:0008270">
    <property type="term" value="F:zinc ion binding"/>
    <property type="evidence" value="ECO:0007669"/>
    <property type="project" value="UniProtKB-KW"/>
</dbReference>
<dbReference type="EMBL" id="JAWJWE010000003">
    <property type="protein sequence ID" value="KAK6639468.1"/>
    <property type="molecule type" value="Genomic_DNA"/>
</dbReference>
<feature type="domain" description="C2H2-type" evidence="9">
    <location>
        <begin position="91"/>
        <end position="119"/>
    </location>
</feature>
<dbReference type="Proteomes" id="UP001372834">
    <property type="component" value="Unassembled WGS sequence"/>
</dbReference>
<evidence type="ECO:0000256" key="5">
    <source>
        <dbReference type="ARBA" id="ARBA00022833"/>
    </source>
</evidence>
<dbReference type="FunFam" id="3.30.160.60:FF:002343">
    <property type="entry name" value="Zinc finger protein 33A"/>
    <property type="match status" value="1"/>
</dbReference>
<dbReference type="InterPro" id="IPR013087">
    <property type="entry name" value="Znf_C2H2_type"/>
</dbReference>
<dbReference type="GO" id="GO:0005634">
    <property type="term" value="C:nucleus"/>
    <property type="evidence" value="ECO:0007669"/>
    <property type="project" value="UniProtKB-SubCell"/>
</dbReference>
<sequence>MTVALSCVQDSADQFNDTLDDSQLEPALESTCIKIQVFDSFDEALNSKLKSEPKNTTIKEKRFFKCDICKKVFNRRFNFERHLIVHSGESLTCHTCGKQYRRQSVLDRHIKVVHQKMRLGNPSCSYCNKIFSSSQSLEDHYRTHTGERPFICEVCGKDFRARPNLVAHKKIHTGELPYSCTLCDYRCRLKSTFVDHCQRHEGTRSCLCSVCGKGFVNNYDLKKHKKTHSKERQFACTFCNLTFVMKRRRNCETDPEINQENLSNDLDYCNDEGEDEEGGSRSKDDLFESEQDCSQDLNVIPKAWLNIITCKYCGKISCAPKHLRQHEKRGTCTKNFQCDDCGQLFTKEMNLTRHLKRHEKEKLVDKVKRFTCSVCNKKFKFEDNGLAHEKICGKTESTHKCIVCGKRFETKELADQHWTCHHKSCVCHMCGQTFGKPESLKQHVRTVHEELKMVCHYCGKKFSRKARLQEHLQHHTGQMDFTCHVCGKGSTNAYSFGVHLATHSQETPYSCSFCPRTFKHMKYVYLHERSVHLKLKSGKTYVKPKKPGKNVAQRTCPLCNKTFKRESAMLIHKRSVHEGKNGYICKLCGKDFKYTYLLYVHKKKHHFPELCKYVCQFCEKPFPVKTELQNHLRKHTGEKPYICGLCGKTYSFHGSLNMHMKTQHENKKNFKCTVCGSSYNFQSHLTRHMSAHVDKYPVEMLSNV</sequence>
<evidence type="ECO:0000256" key="2">
    <source>
        <dbReference type="ARBA" id="ARBA00022723"/>
    </source>
</evidence>
<dbReference type="AlphaFoldDB" id="A0AAN8S1Y1"/>
<keyword evidence="2" id="KW-0479">Metal-binding</keyword>
<dbReference type="FunFam" id="3.30.160.60:FF:001049">
    <property type="entry name" value="zinc finger protein 319"/>
    <property type="match status" value="1"/>
</dbReference>
<dbReference type="InterPro" id="IPR036236">
    <property type="entry name" value="Znf_C2H2_sf"/>
</dbReference>
<evidence type="ECO:0000256" key="4">
    <source>
        <dbReference type="ARBA" id="ARBA00022771"/>
    </source>
</evidence>
<feature type="domain" description="C2H2-type" evidence="9">
    <location>
        <begin position="554"/>
        <end position="582"/>
    </location>
</feature>
<dbReference type="PANTHER" id="PTHR16515:SF49">
    <property type="entry name" value="GASTRULA ZINC FINGER PROTEIN XLCGF49.1-LIKE-RELATED"/>
    <property type="match status" value="1"/>
</dbReference>
<evidence type="ECO:0000256" key="6">
    <source>
        <dbReference type="ARBA" id="ARBA00023125"/>
    </source>
</evidence>
<feature type="domain" description="C2H2-type" evidence="9">
    <location>
        <begin position="453"/>
        <end position="480"/>
    </location>
</feature>
<dbReference type="GO" id="GO:0003677">
    <property type="term" value="F:DNA binding"/>
    <property type="evidence" value="ECO:0007669"/>
    <property type="project" value="UniProtKB-KW"/>
</dbReference>
<evidence type="ECO:0000313" key="10">
    <source>
        <dbReference type="EMBL" id="KAK6639468.1"/>
    </source>
</evidence>
<feature type="domain" description="C2H2-type" evidence="9">
    <location>
        <begin position="150"/>
        <end position="177"/>
    </location>
</feature>
<feature type="domain" description="C2H2-type" evidence="9">
    <location>
        <begin position="509"/>
        <end position="537"/>
    </location>
</feature>
<keyword evidence="6" id="KW-0238">DNA-binding</keyword>
<evidence type="ECO:0000256" key="1">
    <source>
        <dbReference type="ARBA" id="ARBA00004123"/>
    </source>
</evidence>
<dbReference type="SMART" id="SM00355">
    <property type="entry name" value="ZnF_C2H2"/>
    <property type="match status" value="19"/>
</dbReference>